<dbReference type="PROSITE" id="PS51295">
    <property type="entry name" value="CRM"/>
    <property type="match status" value="1"/>
</dbReference>
<organism evidence="4">
    <name type="scientific">Thermosphaera aggregans</name>
    <dbReference type="NCBI Taxonomy" id="54254"/>
    <lineage>
        <taxon>Archaea</taxon>
        <taxon>Thermoproteota</taxon>
        <taxon>Thermoprotei</taxon>
        <taxon>Desulfurococcales</taxon>
        <taxon>Desulfurococcaceae</taxon>
        <taxon>Thermosphaera</taxon>
    </lineage>
</organism>
<dbReference type="PANTHER" id="PTHR40065">
    <property type="entry name" value="RNA-BINDING PROTEIN YHBY"/>
    <property type="match status" value="1"/>
</dbReference>
<gene>
    <name evidence="4" type="ORF">ENP55_03095</name>
</gene>
<dbReference type="Gene3D" id="3.30.110.60">
    <property type="entry name" value="YhbY-like"/>
    <property type="match status" value="1"/>
</dbReference>
<keyword evidence="1 2" id="KW-0694">RNA-binding</keyword>
<dbReference type="EMBL" id="DSJT01000017">
    <property type="protein sequence ID" value="HEF87278.1"/>
    <property type="molecule type" value="Genomic_DNA"/>
</dbReference>
<proteinExistence type="predicted"/>
<dbReference type="Pfam" id="PF01985">
    <property type="entry name" value="CRS1_YhbY"/>
    <property type="match status" value="1"/>
</dbReference>
<dbReference type="AlphaFoldDB" id="A0A7C2FCP8"/>
<name>A0A7C2FCP8_9CREN</name>
<dbReference type="GO" id="GO:0003723">
    <property type="term" value="F:RNA binding"/>
    <property type="evidence" value="ECO:0007669"/>
    <property type="project" value="UniProtKB-UniRule"/>
</dbReference>
<accession>A0A7C2FCP8</accession>
<dbReference type="InterPro" id="IPR001890">
    <property type="entry name" value="RNA-binding_CRM"/>
</dbReference>
<sequence length="95" mass="10949">MDEEVRGEDLKERLKERKRGKVDVRIGKKGVTESLLEEVRRRLDKHGVVKVKILKSARADPGFNREEYAEEIARAVGGVLKEVKGYTFIIVKKDR</sequence>
<feature type="domain" description="CRM" evidence="3">
    <location>
        <begin position="3"/>
        <end position="95"/>
    </location>
</feature>
<evidence type="ECO:0000256" key="2">
    <source>
        <dbReference type="PROSITE-ProRule" id="PRU00626"/>
    </source>
</evidence>
<dbReference type="SUPFAM" id="SSF75471">
    <property type="entry name" value="YhbY-like"/>
    <property type="match status" value="1"/>
</dbReference>
<evidence type="ECO:0000259" key="3">
    <source>
        <dbReference type="PROSITE" id="PS51295"/>
    </source>
</evidence>
<reference evidence="4" key="1">
    <citation type="journal article" date="2020" name="mSystems">
        <title>Genome- and Community-Level Interaction Insights into Carbon Utilization and Element Cycling Functions of Hydrothermarchaeota in Hydrothermal Sediment.</title>
        <authorList>
            <person name="Zhou Z."/>
            <person name="Liu Y."/>
            <person name="Xu W."/>
            <person name="Pan J."/>
            <person name="Luo Z.H."/>
            <person name="Li M."/>
        </authorList>
    </citation>
    <scope>NUCLEOTIDE SEQUENCE [LARGE SCALE GENOMIC DNA]</scope>
    <source>
        <strain evidence="4">SpSt-23</strain>
    </source>
</reference>
<dbReference type="PANTHER" id="PTHR40065:SF3">
    <property type="entry name" value="RNA-BINDING PROTEIN YHBY"/>
    <property type="match status" value="1"/>
</dbReference>
<dbReference type="InterPro" id="IPR035920">
    <property type="entry name" value="YhbY-like_sf"/>
</dbReference>
<evidence type="ECO:0000256" key="1">
    <source>
        <dbReference type="ARBA" id="ARBA00022884"/>
    </source>
</evidence>
<comment type="caution">
    <text evidence="4">The sequence shown here is derived from an EMBL/GenBank/DDBJ whole genome shotgun (WGS) entry which is preliminary data.</text>
</comment>
<dbReference type="InterPro" id="IPR051925">
    <property type="entry name" value="RNA-binding_domain"/>
</dbReference>
<dbReference type="SMART" id="SM01103">
    <property type="entry name" value="CRS1_YhbY"/>
    <property type="match status" value="1"/>
</dbReference>
<evidence type="ECO:0000313" key="4">
    <source>
        <dbReference type="EMBL" id="HEF87278.1"/>
    </source>
</evidence>
<protein>
    <submittedName>
        <fullName evidence="4">YhbY family RNA-binding protein</fullName>
    </submittedName>
</protein>